<dbReference type="EMBL" id="LUHQ01000005">
    <property type="protein sequence ID" value="OAO92626.1"/>
    <property type="molecule type" value="Genomic_DNA"/>
</dbReference>
<protein>
    <submittedName>
        <fullName evidence="2">Uncharacterized protein</fullName>
    </submittedName>
</protein>
<keyword evidence="1" id="KW-0732">Signal</keyword>
<reference evidence="3" key="1">
    <citation type="journal article" date="2016" name="Proc. Natl. Acad. Sci. U.S.A.">
        <title>Chromosome-level assembly of Arabidopsis thaliana Ler reveals the extent of translocation and inversion polymorphisms.</title>
        <authorList>
            <person name="Zapata L."/>
            <person name="Ding J."/>
            <person name="Willing E.M."/>
            <person name="Hartwig B."/>
            <person name="Bezdan D."/>
            <person name="Jiao W.B."/>
            <person name="Patel V."/>
            <person name="Velikkakam James G."/>
            <person name="Koornneef M."/>
            <person name="Ossowski S."/>
            <person name="Schneeberger K."/>
        </authorList>
    </citation>
    <scope>NUCLEOTIDE SEQUENCE [LARGE SCALE GENOMIC DNA]</scope>
    <source>
        <strain evidence="3">cv. Landsberg erecta</strain>
    </source>
</reference>
<evidence type="ECO:0000256" key="1">
    <source>
        <dbReference type="SAM" id="SignalP"/>
    </source>
</evidence>
<proteinExistence type="predicted"/>
<evidence type="ECO:0000313" key="2">
    <source>
        <dbReference type="EMBL" id="OAO92626.1"/>
    </source>
</evidence>
<sequence>MTKCTIFAVFVILILGMMVKEMEGVIYCSTELAGVNCGNCNDACKQKYKDGTGQCTSKMQTLRFRRRRRRSKKKTETCSCSHPCIF</sequence>
<dbReference type="Proteomes" id="UP000078284">
    <property type="component" value="Chromosome 5"/>
</dbReference>
<feature type="signal peptide" evidence="1">
    <location>
        <begin position="1"/>
        <end position="24"/>
    </location>
</feature>
<gene>
    <name evidence="2" type="ordered locus">AXX17_At5g40510</name>
</gene>
<accession>A0A178UFE0</accession>
<name>A0A178UFE0_ARATH</name>
<organism evidence="2 3">
    <name type="scientific">Arabidopsis thaliana</name>
    <name type="common">Mouse-ear cress</name>
    <dbReference type="NCBI Taxonomy" id="3702"/>
    <lineage>
        <taxon>Eukaryota</taxon>
        <taxon>Viridiplantae</taxon>
        <taxon>Streptophyta</taxon>
        <taxon>Embryophyta</taxon>
        <taxon>Tracheophyta</taxon>
        <taxon>Spermatophyta</taxon>
        <taxon>Magnoliopsida</taxon>
        <taxon>eudicotyledons</taxon>
        <taxon>Gunneridae</taxon>
        <taxon>Pentapetalae</taxon>
        <taxon>rosids</taxon>
        <taxon>malvids</taxon>
        <taxon>Brassicales</taxon>
        <taxon>Brassicaceae</taxon>
        <taxon>Camelineae</taxon>
        <taxon>Arabidopsis</taxon>
    </lineage>
</organism>
<feature type="chain" id="PRO_5008093905" evidence="1">
    <location>
        <begin position="25"/>
        <end position="86"/>
    </location>
</feature>
<evidence type="ECO:0000313" key="3">
    <source>
        <dbReference type="Proteomes" id="UP000078284"/>
    </source>
</evidence>
<comment type="caution">
    <text evidence="2">The sequence shown here is derived from an EMBL/GenBank/DDBJ whole genome shotgun (WGS) entry which is preliminary data.</text>
</comment>
<dbReference type="AlphaFoldDB" id="A0A178UFE0"/>